<dbReference type="OrthoDB" id="4362519at2759"/>
<accession>A0A9X0BH42</accession>
<name>A0A9X0BH42_9EURO</name>
<comment type="caution">
    <text evidence="1">The sequence shown here is derived from an EMBL/GenBank/DDBJ whole genome shotgun (WGS) entry which is preliminary data.</text>
</comment>
<proteinExistence type="predicted"/>
<evidence type="ECO:0000313" key="2">
    <source>
        <dbReference type="Proteomes" id="UP001147760"/>
    </source>
</evidence>
<organism evidence="1 2">
    <name type="scientific">Penicillium desertorum</name>
    <dbReference type="NCBI Taxonomy" id="1303715"/>
    <lineage>
        <taxon>Eukaryota</taxon>
        <taxon>Fungi</taxon>
        <taxon>Dikarya</taxon>
        <taxon>Ascomycota</taxon>
        <taxon>Pezizomycotina</taxon>
        <taxon>Eurotiomycetes</taxon>
        <taxon>Eurotiomycetidae</taxon>
        <taxon>Eurotiales</taxon>
        <taxon>Aspergillaceae</taxon>
        <taxon>Penicillium</taxon>
    </lineage>
</organism>
<gene>
    <name evidence="1" type="ORF">N7530_010981</name>
</gene>
<reference evidence="1" key="1">
    <citation type="submission" date="2022-12" db="EMBL/GenBank/DDBJ databases">
        <authorList>
            <person name="Petersen C."/>
        </authorList>
    </citation>
    <scope>NUCLEOTIDE SEQUENCE</scope>
    <source>
        <strain evidence="1">IBT 17660</strain>
    </source>
</reference>
<sequence>MAIAFDYNTSAQELADMLPTGVAILIQNDESIMISPTRRQPSYCKGKLYEKHKSASSYRNNKEVVEYLWRALQKQQKQ</sequence>
<protein>
    <submittedName>
        <fullName evidence="1">Uncharacterized protein</fullName>
    </submittedName>
</protein>
<dbReference type="Proteomes" id="UP001147760">
    <property type="component" value="Unassembled WGS sequence"/>
</dbReference>
<dbReference type="AlphaFoldDB" id="A0A9X0BH42"/>
<evidence type="ECO:0000313" key="1">
    <source>
        <dbReference type="EMBL" id="KAJ5459037.1"/>
    </source>
</evidence>
<reference evidence="1" key="2">
    <citation type="journal article" date="2023" name="IMA Fungus">
        <title>Comparative genomic study of the Penicillium genus elucidates a diverse pangenome and 15 lateral gene transfer events.</title>
        <authorList>
            <person name="Petersen C."/>
            <person name="Sorensen T."/>
            <person name="Nielsen M.R."/>
            <person name="Sondergaard T.E."/>
            <person name="Sorensen J.L."/>
            <person name="Fitzpatrick D.A."/>
            <person name="Frisvad J.C."/>
            <person name="Nielsen K.L."/>
        </authorList>
    </citation>
    <scope>NUCLEOTIDE SEQUENCE</scope>
    <source>
        <strain evidence="1">IBT 17660</strain>
    </source>
</reference>
<keyword evidence="2" id="KW-1185">Reference proteome</keyword>
<dbReference type="EMBL" id="JAPWDO010000008">
    <property type="protein sequence ID" value="KAJ5459037.1"/>
    <property type="molecule type" value="Genomic_DNA"/>
</dbReference>